<dbReference type="InterPro" id="IPR009075">
    <property type="entry name" value="AcylCo_DH/oxidase_C"/>
</dbReference>
<dbReference type="InterPro" id="IPR036250">
    <property type="entry name" value="AcylCo_DH-like_C"/>
</dbReference>
<reference evidence="8 9" key="1">
    <citation type="journal article" date="2015" name="J. Microbiol.">
        <title>Sphingosinicella ginsenosidimutans sp. nov., with ginsenoside converting activity.</title>
        <authorList>
            <person name="Kim J.K."/>
            <person name="Kang M.S."/>
            <person name="Park S.C."/>
            <person name="Kim K.M."/>
            <person name="Choi K."/>
            <person name="Yoon M.H."/>
            <person name="Im W.T."/>
        </authorList>
    </citation>
    <scope>NUCLEOTIDE SEQUENCE [LARGE SCALE GENOMIC DNA]</scope>
    <source>
        <strain evidence="8 9">BS-11</strain>
    </source>
</reference>
<protein>
    <submittedName>
        <fullName evidence="8">Pimeloyl-CoA dehydrogenase small subunit</fullName>
    </submittedName>
</protein>
<dbReference type="Pfam" id="PF00441">
    <property type="entry name" value="Acyl-CoA_dh_1"/>
    <property type="match status" value="1"/>
</dbReference>
<dbReference type="Pfam" id="PF02771">
    <property type="entry name" value="Acyl-CoA_dh_N"/>
    <property type="match status" value="1"/>
</dbReference>
<dbReference type="Gene3D" id="2.40.110.10">
    <property type="entry name" value="Butyryl-CoA Dehydrogenase, subunit A, domain 2"/>
    <property type="match status" value="1"/>
</dbReference>
<dbReference type="GO" id="GO:0003995">
    <property type="term" value="F:acyl-CoA dehydrogenase activity"/>
    <property type="evidence" value="ECO:0007669"/>
    <property type="project" value="TreeGrafter"/>
</dbReference>
<dbReference type="InterPro" id="IPR013786">
    <property type="entry name" value="AcylCoA_DH/ox_N"/>
</dbReference>
<name>A0A5C6TQ01_9SPHN</name>
<comment type="cofactor">
    <cofactor evidence="1">
        <name>FAD</name>
        <dbReference type="ChEBI" id="CHEBI:57692"/>
    </cofactor>
</comment>
<dbReference type="Proteomes" id="UP000321249">
    <property type="component" value="Unassembled WGS sequence"/>
</dbReference>
<evidence type="ECO:0000256" key="2">
    <source>
        <dbReference type="ARBA" id="ARBA00009347"/>
    </source>
</evidence>
<dbReference type="SUPFAM" id="SSF56645">
    <property type="entry name" value="Acyl-CoA dehydrogenase NM domain-like"/>
    <property type="match status" value="1"/>
</dbReference>
<keyword evidence="4" id="KW-0274">FAD</keyword>
<evidence type="ECO:0000259" key="6">
    <source>
        <dbReference type="Pfam" id="PF00441"/>
    </source>
</evidence>
<keyword evidence="3" id="KW-0285">Flavoprotein</keyword>
<dbReference type="Gene3D" id="1.10.540.10">
    <property type="entry name" value="Acyl-CoA dehydrogenase/oxidase, N-terminal domain"/>
    <property type="match status" value="1"/>
</dbReference>
<organism evidence="8 9">
    <name type="scientific">Allosphingosinicella ginsenosidimutans</name>
    <dbReference type="NCBI Taxonomy" id="1176539"/>
    <lineage>
        <taxon>Bacteria</taxon>
        <taxon>Pseudomonadati</taxon>
        <taxon>Pseudomonadota</taxon>
        <taxon>Alphaproteobacteria</taxon>
        <taxon>Sphingomonadales</taxon>
        <taxon>Sphingomonadaceae</taxon>
        <taxon>Allosphingosinicella</taxon>
    </lineage>
</organism>
<comment type="caution">
    <text evidence="8">The sequence shown here is derived from an EMBL/GenBank/DDBJ whole genome shotgun (WGS) entry which is preliminary data.</text>
</comment>
<dbReference type="PANTHER" id="PTHR43884">
    <property type="entry name" value="ACYL-COA DEHYDROGENASE"/>
    <property type="match status" value="1"/>
</dbReference>
<evidence type="ECO:0000313" key="8">
    <source>
        <dbReference type="EMBL" id="TXC62582.1"/>
    </source>
</evidence>
<evidence type="ECO:0000256" key="3">
    <source>
        <dbReference type="ARBA" id="ARBA00022630"/>
    </source>
</evidence>
<dbReference type="RefSeq" id="WP_147041971.1">
    <property type="nucleotide sequence ID" value="NZ_BAABIR010000001.1"/>
</dbReference>
<evidence type="ECO:0000256" key="1">
    <source>
        <dbReference type="ARBA" id="ARBA00001974"/>
    </source>
</evidence>
<dbReference type="GO" id="GO:0050660">
    <property type="term" value="F:flavin adenine dinucleotide binding"/>
    <property type="evidence" value="ECO:0007669"/>
    <property type="project" value="InterPro"/>
</dbReference>
<dbReference type="AlphaFoldDB" id="A0A5C6TQ01"/>
<dbReference type="SUPFAM" id="SSF47203">
    <property type="entry name" value="Acyl-CoA dehydrogenase C-terminal domain-like"/>
    <property type="match status" value="1"/>
</dbReference>
<dbReference type="OrthoDB" id="7328575at2"/>
<evidence type="ECO:0000259" key="7">
    <source>
        <dbReference type="Pfam" id="PF02771"/>
    </source>
</evidence>
<dbReference type="EMBL" id="VOQQ01000001">
    <property type="protein sequence ID" value="TXC62582.1"/>
    <property type="molecule type" value="Genomic_DNA"/>
</dbReference>
<evidence type="ECO:0000313" key="9">
    <source>
        <dbReference type="Proteomes" id="UP000321249"/>
    </source>
</evidence>
<sequence length="367" mass="39077">MNFEPTEIQTLLRESAERLARDRFSYLDRLPAFTADVEAIDEDWAAIAELGVPGILVPEAYGGIGGTLHDIMPVLEVFGAACVFEPVTATAVVGAGLIDALGSAEQKARLLPQIAAGSLRVALASAERHSRYRLDHVETAASQGALTGVKTLVFGGATADLFIVSARDSDALLSLFLVPRNAAGLDIETWRNIDLSGSCDLTLTNVAAERLGEPADGLAELERATDRAIAALCSEAVGAMSALNEITLEHLRTRHAFGKPLGSFQVLQHRMVDMVVMTEQARSIAMLAADRAEADDPVASARAASAAKVQVGESGRYVGEQAVQLHGAIGITLEHPVSYFHKKLAVIDRLFGDVDHHLERYAVASGY</sequence>
<dbReference type="PANTHER" id="PTHR43884:SF20">
    <property type="entry name" value="ACYL-COA DEHYDROGENASE FADE28"/>
    <property type="match status" value="1"/>
</dbReference>
<dbReference type="CDD" id="cd00567">
    <property type="entry name" value="ACAD"/>
    <property type="match status" value="1"/>
</dbReference>
<keyword evidence="9" id="KW-1185">Reference proteome</keyword>
<feature type="domain" description="Acyl-CoA dehydrogenase/oxidase C-terminal" evidence="6">
    <location>
        <begin position="230"/>
        <end position="347"/>
    </location>
</feature>
<proteinExistence type="inferred from homology"/>
<evidence type="ECO:0000256" key="4">
    <source>
        <dbReference type="ARBA" id="ARBA00022827"/>
    </source>
</evidence>
<evidence type="ECO:0000256" key="5">
    <source>
        <dbReference type="ARBA" id="ARBA00023002"/>
    </source>
</evidence>
<feature type="domain" description="Acyl-CoA dehydrogenase/oxidase N-terminal" evidence="7">
    <location>
        <begin position="6"/>
        <end position="117"/>
    </location>
</feature>
<keyword evidence="5" id="KW-0560">Oxidoreductase</keyword>
<gene>
    <name evidence="8" type="ORF">FRZ32_02245</name>
</gene>
<dbReference type="Gene3D" id="1.20.140.10">
    <property type="entry name" value="Butyryl-CoA Dehydrogenase, subunit A, domain 3"/>
    <property type="match status" value="1"/>
</dbReference>
<dbReference type="InterPro" id="IPR009100">
    <property type="entry name" value="AcylCoA_DH/oxidase_NM_dom_sf"/>
</dbReference>
<comment type="similarity">
    <text evidence="2">Belongs to the acyl-CoA dehydrogenase family.</text>
</comment>
<dbReference type="InterPro" id="IPR046373">
    <property type="entry name" value="Acyl-CoA_Oxase/DH_mid-dom_sf"/>
</dbReference>
<dbReference type="InterPro" id="IPR037069">
    <property type="entry name" value="AcylCoA_DH/ox_N_sf"/>
</dbReference>
<accession>A0A5C6TQ01</accession>